<evidence type="ECO:0000313" key="3">
    <source>
        <dbReference type="Proteomes" id="UP000298663"/>
    </source>
</evidence>
<feature type="region of interest" description="Disordered" evidence="1">
    <location>
        <begin position="1"/>
        <end position="24"/>
    </location>
</feature>
<evidence type="ECO:0000256" key="1">
    <source>
        <dbReference type="SAM" id="MobiDB-lite"/>
    </source>
</evidence>
<dbReference type="EMBL" id="CM016762">
    <property type="protein sequence ID" value="TMS34701.1"/>
    <property type="molecule type" value="Genomic_DNA"/>
</dbReference>
<protein>
    <submittedName>
        <fullName evidence="2">Uncharacterized protein</fullName>
    </submittedName>
</protein>
<evidence type="ECO:0000313" key="2">
    <source>
        <dbReference type="EMBL" id="TMS34701.1"/>
    </source>
</evidence>
<accession>A0A4U8UP46</accession>
<name>A0A4U8UP46_STECR</name>
<reference evidence="2 3" key="2">
    <citation type="journal article" date="2019" name="G3 (Bethesda)">
        <title>Hybrid Assembly of the Genome of the Entomopathogenic Nematode Steinernema carpocapsae Identifies the X-Chromosome.</title>
        <authorList>
            <person name="Serra L."/>
            <person name="Macchietto M."/>
            <person name="Macias-Munoz A."/>
            <person name="McGill C.J."/>
            <person name="Rodriguez I.M."/>
            <person name="Rodriguez B."/>
            <person name="Murad R."/>
            <person name="Mortazavi A."/>
        </authorList>
    </citation>
    <scope>NUCLEOTIDE SEQUENCE [LARGE SCALE GENOMIC DNA]</scope>
    <source>
        <strain evidence="2 3">ALL</strain>
    </source>
</reference>
<reference evidence="2 3" key="1">
    <citation type="journal article" date="2015" name="Genome Biol.">
        <title>Comparative genomics of Steinernema reveals deeply conserved gene regulatory networks.</title>
        <authorList>
            <person name="Dillman A.R."/>
            <person name="Macchietto M."/>
            <person name="Porter C.F."/>
            <person name="Rogers A."/>
            <person name="Williams B."/>
            <person name="Antoshechkin I."/>
            <person name="Lee M.M."/>
            <person name="Goodwin Z."/>
            <person name="Lu X."/>
            <person name="Lewis E.E."/>
            <person name="Goodrich-Blair H."/>
            <person name="Stock S.P."/>
            <person name="Adams B.J."/>
            <person name="Sternberg P.W."/>
            <person name="Mortazavi A."/>
        </authorList>
    </citation>
    <scope>NUCLEOTIDE SEQUENCE [LARGE SCALE GENOMIC DNA]</scope>
    <source>
        <strain evidence="2 3">ALL</strain>
    </source>
</reference>
<comment type="caution">
    <text evidence="2">The sequence shown here is derived from an EMBL/GenBank/DDBJ whole genome shotgun (WGS) entry which is preliminary data.</text>
</comment>
<dbReference type="EMBL" id="AZBU02000001">
    <property type="protein sequence ID" value="TMS34701.1"/>
    <property type="molecule type" value="Genomic_DNA"/>
</dbReference>
<organism evidence="2 3">
    <name type="scientific">Steinernema carpocapsae</name>
    <name type="common">Entomopathogenic nematode</name>
    <dbReference type="NCBI Taxonomy" id="34508"/>
    <lineage>
        <taxon>Eukaryota</taxon>
        <taxon>Metazoa</taxon>
        <taxon>Ecdysozoa</taxon>
        <taxon>Nematoda</taxon>
        <taxon>Chromadorea</taxon>
        <taxon>Rhabditida</taxon>
        <taxon>Tylenchina</taxon>
        <taxon>Panagrolaimomorpha</taxon>
        <taxon>Strongyloidoidea</taxon>
        <taxon>Steinernematidae</taxon>
        <taxon>Steinernema</taxon>
    </lineage>
</organism>
<dbReference type="Proteomes" id="UP000298663">
    <property type="component" value="Chromosome X"/>
</dbReference>
<gene>
    <name evidence="2" type="ORF">L596_002238</name>
</gene>
<sequence length="110" mass="11924">MVASISSWPEPSSSKRNSVGFGKSSVSSVVVVVATVDRRRRHVNGVLLRSLDLCPKEFVFNTSQNAALWSFKHDRFKLSFKIGASTAVPNRAINRAKCASHGVSGLRPPA</sequence>
<keyword evidence="3" id="KW-1185">Reference proteome</keyword>
<dbReference type="AlphaFoldDB" id="A0A4U8UP46"/>
<proteinExistence type="predicted"/>